<organism evidence="1 2">
    <name type="scientific">Deinococcus ruber</name>
    <dbReference type="NCBI Taxonomy" id="1848197"/>
    <lineage>
        <taxon>Bacteria</taxon>
        <taxon>Thermotogati</taxon>
        <taxon>Deinococcota</taxon>
        <taxon>Deinococci</taxon>
        <taxon>Deinococcales</taxon>
        <taxon>Deinococcaceae</taxon>
        <taxon>Deinococcus</taxon>
    </lineage>
</organism>
<evidence type="ECO:0000313" key="1">
    <source>
        <dbReference type="EMBL" id="GGR10169.1"/>
    </source>
</evidence>
<reference evidence="1" key="1">
    <citation type="journal article" date="2014" name="Int. J. Syst. Evol. Microbiol.">
        <title>Complete genome sequence of Corynebacterium casei LMG S-19264T (=DSM 44701T), isolated from a smear-ripened cheese.</title>
        <authorList>
            <consortium name="US DOE Joint Genome Institute (JGI-PGF)"/>
            <person name="Walter F."/>
            <person name="Albersmeier A."/>
            <person name="Kalinowski J."/>
            <person name="Ruckert C."/>
        </authorList>
    </citation>
    <scope>NUCLEOTIDE SEQUENCE</scope>
    <source>
        <strain evidence="1">JCM 31311</strain>
    </source>
</reference>
<name>A0A918C7V0_9DEIO</name>
<dbReference type="Gene3D" id="3.90.226.10">
    <property type="entry name" value="2-enoyl-CoA Hydratase, Chain A, domain 1"/>
    <property type="match status" value="1"/>
</dbReference>
<dbReference type="SUPFAM" id="SSF52096">
    <property type="entry name" value="ClpP/crotonase"/>
    <property type="match status" value="1"/>
</dbReference>
<dbReference type="PANTHER" id="PTHR35984">
    <property type="entry name" value="PERIPLASMIC SERINE PROTEASE"/>
    <property type="match status" value="1"/>
</dbReference>
<dbReference type="Proteomes" id="UP000603865">
    <property type="component" value="Unassembled WGS sequence"/>
</dbReference>
<gene>
    <name evidence="1" type="ORF">GCM10008957_23730</name>
</gene>
<dbReference type="InterPro" id="IPR029045">
    <property type="entry name" value="ClpP/crotonase-like_dom_sf"/>
</dbReference>
<keyword evidence="2" id="KW-1185">Reference proteome</keyword>
<dbReference type="PANTHER" id="PTHR35984:SF1">
    <property type="entry name" value="PERIPLASMIC SERINE PROTEASE"/>
    <property type="match status" value="1"/>
</dbReference>
<accession>A0A918C7V0</accession>
<dbReference type="InterPro" id="IPR002825">
    <property type="entry name" value="Pept_S49_ser-pept_pro"/>
</dbReference>
<proteinExistence type="predicted"/>
<dbReference type="RefSeq" id="WP_189090615.1">
    <property type="nucleotide sequence ID" value="NZ_BMQL01000011.1"/>
</dbReference>
<dbReference type="EMBL" id="BMQL01000011">
    <property type="protein sequence ID" value="GGR10169.1"/>
    <property type="molecule type" value="Genomic_DNA"/>
</dbReference>
<dbReference type="GO" id="GO:0016020">
    <property type="term" value="C:membrane"/>
    <property type="evidence" value="ECO:0007669"/>
    <property type="project" value="InterPro"/>
</dbReference>
<protein>
    <submittedName>
        <fullName evidence="1">Peptidase</fullName>
    </submittedName>
</protein>
<dbReference type="AlphaFoldDB" id="A0A918C7V0"/>
<sequence length="281" mass="31894">MDSIVNLISDIEQAENINLILYICNDHSSKRIDGSDYFNLYNCLKSNEFDSKRETFLVIHTYGGNISATVRFIETLQEYFQRFNVFVPYKAMSSGTLICLASSRLLLGRLAELGPLDPQISSESIQTNVPSIISSADIKSYINMSREWFGVNPDQSIEILNQIVTHIFPTTLSYFYRAEKYILGKIVEYLQINNVDMTIDRAFEIANSLVNGYHTHNHAITRTEALKIGLDIEYPNDKLERTLTELVDLVQGFMRKAMTNESMGFIDSVIGTSSILVCNTH</sequence>
<comment type="caution">
    <text evidence="1">The sequence shown here is derived from an EMBL/GenBank/DDBJ whole genome shotgun (WGS) entry which is preliminary data.</text>
</comment>
<evidence type="ECO:0000313" key="2">
    <source>
        <dbReference type="Proteomes" id="UP000603865"/>
    </source>
</evidence>
<dbReference type="Pfam" id="PF01972">
    <property type="entry name" value="SDH_protease"/>
    <property type="match status" value="1"/>
</dbReference>
<reference evidence="1" key="2">
    <citation type="submission" date="2020-09" db="EMBL/GenBank/DDBJ databases">
        <authorList>
            <person name="Sun Q."/>
            <person name="Ohkuma M."/>
        </authorList>
    </citation>
    <scope>NUCLEOTIDE SEQUENCE</scope>
    <source>
        <strain evidence="1">JCM 31311</strain>
    </source>
</reference>